<dbReference type="AlphaFoldDB" id="A0A026X1F1"/>
<organism evidence="1 2">
    <name type="scientific">Ooceraea biroi</name>
    <name type="common">Clonal raider ant</name>
    <name type="synonym">Cerapachys biroi</name>
    <dbReference type="NCBI Taxonomy" id="2015173"/>
    <lineage>
        <taxon>Eukaryota</taxon>
        <taxon>Metazoa</taxon>
        <taxon>Ecdysozoa</taxon>
        <taxon>Arthropoda</taxon>
        <taxon>Hexapoda</taxon>
        <taxon>Insecta</taxon>
        <taxon>Pterygota</taxon>
        <taxon>Neoptera</taxon>
        <taxon>Endopterygota</taxon>
        <taxon>Hymenoptera</taxon>
        <taxon>Apocrita</taxon>
        <taxon>Aculeata</taxon>
        <taxon>Formicoidea</taxon>
        <taxon>Formicidae</taxon>
        <taxon>Dorylinae</taxon>
        <taxon>Ooceraea</taxon>
    </lineage>
</organism>
<dbReference type="Proteomes" id="UP000053097">
    <property type="component" value="Unassembled WGS sequence"/>
</dbReference>
<dbReference type="EMBL" id="KK107031">
    <property type="protein sequence ID" value="EZA62110.1"/>
    <property type="molecule type" value="Genomic_DNA"/>
</dbReference>
<protein>
    <submittedName>
        <fullName evidence="1">Uncharacterized protein</fullName>
    </submittedName>
</protein>
<name>A0A026X1F1_OOCBI</name>
<gene>
    <name evidence="1" type="ORF">X777_05437</name>
</gene>
<keyword evidence="2" id="KW-1185">Reference proteome</keyword>
<evidence type="ECO:0000313" key="1">
    <source>
        <dbReference type="EMBL" id="EZA62110.1"/>
    </source>
</evidence>
<proteinExistence type="predicted"/>
<accession>A0A026X1F1</accession>
<reference evidence="1 2" key="1">
    <citation type="journal article" date="2014" name="Curr. Biol.">
        <title>The genome of the clonal raider ant Cerapachys biroi.</title>
        <authorList>
            <person name="Oxley P.R."/>
            <person name="Ji L."/>
            <person name="Fetter-Pruneda I."/>
            <person name="McKenzie S.K."/>
            <person name="Li C."/>
            <person name="Hu H."/>
            <person name="Zhang G."/>
            <person name="Kronauer D.J."/>
        </authorList>
    </citation>
    <scope>NUCLEOTIDE SEQUENCE [LARGE SCALE GENOMIC DNA]</scope>
</reference>
<evidence type="ECO:0000313" key="2">
    <source>
        <dbReference type="Proteomes" id="UP000053097"/>
    </source>
</evidence>
<sequence>MSASMTDEAGQAVVAEEDGNRYCCGGFVSIGHFGRFGDDLRALLGRNSKMNWPLVLTCFLLPQSCILGASRVDLKI</sequence>